<feature type="region of interest" description="Disordered" evidence="2">
    <location>
        <begin position="170"/>
        <end position="190"/>
    </location>
</feature>
<keyword evidence="1" id="KW-0175">Coiled coil</keyword>
<feature type="coiled-coil region" evidence="1">
    <location>
        <begin position="49"/>
        <end position="114"/>
    </location>
</feature>
<name>A0AAE0F3B9_9CHLO</name>
<dbReference type="AlphaFoldDB" id="A0AAE0F3B9"/>
<reference evidence="3 4" key="1">
    <citation type="journal article" date="2015" name="Genome Biol. Evol.">
        <title>Comparative Genomics of a Bacterivorous Green Alga Reveals Evolutionary Causalities and Consequences of Phago-Mixotrophic Mode of Nutrition.</title>
        <authorList>
            <person name="Burns J.A."/>
            <person name="Paasch A."/>
            <person name="Narechania A."/>
            <person name="Kim E."/>
        </authorList>
    </citation>
    <scope>NUCLEOTIDE SEQUENCE [LARGE SCALE GENOMIC DNA]</scope>
    <source>
        <strain evidence="3 4">PLY_AMNH</strain>
    </source>
</reference>
<dbReference type="Proteomes" id="UP001190700">
    <property type="component" value="Unassembled WGS sequence"/>
</dbReference>
<accession>A0AAE0F3B9</accession>
<evidence type="ECO:0000313" key="4">
    <source>
        <dbReference type="Proteomes" id="UP001190700"/>
    </source>
</evidence>
<comment type="caution">
    <text evidence="3">The sequence shown here is derived from an EMBL/GenBank/DDBJ whole genome shotgun (WGS) entry which is preliminary data.</text>
</comment>
<evidence type="ECO:0000256" key="2">
    <source>
        <dbReference type="SAM" id="MobiDB-lite"/>
    </source>
</evidence>
<feature type="region of interest" description="Disordered" evidence="2">
    <location>
        <begin position="271"/>
        <end position="297"/>
    </location>
</feature>
<sequence length="315" mass="35701">MLSPYLHAVSQQQRKLRPVKDGQVQVKHSYDDGQLQVEHSYDEALLKQIEGLKSMYKIASMEKDALRDEVARLSLDLEQNTHQAAAAAALSVKKLALQQERMRMREEASQARTAAAIIRHSSDTREGTREDFVTRRSSYLPVSADDVAKRSSFPPASEDIPRRGATLPTQQVSTSFEAGTPAPGPGPGLDREEDALELEEEMRTLLCLLQSSKLTDEEEEAFAAQYRELQQQVTAQRQQERRGAENVSTRIRHEPLDQSLCHIEMQLQEARRISRGERQPFKKSTLSNDEPSHQQKRQVTRILENQTVQMEGIMA</sequence>
<organism evidence="3 4">
    <name type="scientific">Cymbomonas tetramitiformis</name>
    <dbReference type="NCBI Taxonomy" id="36881"/>
    <lineage>
        <taxon>Eukaryota</taxon>
        <taxon>Viridiplantae</taxon>
        <taxon>Chlorophyta</taxon>
        <taxon>Pyramimonadophyceae</taxon>
        <taxon>Pyramimonadales</taxon>
        <taxon>Pyramimonadaceae</taxon>
        <taxon>Cymbomonas</taxon>
    </lineage>
</organism>
<evidence type="ECO:0000313" key="3">
    <source>
        <dbReference type="EMBL" id="KAK3249847.1"/>
    </source>
</evidence>
<dbReference type="EMBL" id="LGRX02027082">
    <property type="protein sequence ID" value="KAK3249847.1"/>
    <property type="molecule type" value="Genomic_DNA"/>
</dbReference>
<gene>
    <name evidence="3" type="ORF">CYMTET_40744</name>
</gene>
<feature type="compositionally biased region" description="Basic and acidic residues" evidence="2">
    <location>
        <begin position="271"/>
        <end position="280"/>
    </location>
</feature>
<protein>
    <submittedName>
        <fullName evidence="3">Uncharacterized protein</fullName>
    </submittedName>
</protein>
<evidence type="ECO:0000256" key="1">
    <source>
        <dbReference type="SAM" id="Coils"/>
    </source>
</evidence>
<proteinExistence type="predicted"/>
<keyword evidence="4" id="KW-1185">Reference proteome</keyword>